<feature type="domain" description="MGA conserved" evidence="2">
    <location>
        <begin position="1020"/>
        <end position="1059"/>
    </location>
</feature>
<dbReference type="Proteomes" id="UP000749559">
    <property type="component" value="Unassembled WGS sequence"/>
</dbReference>
<dbReference type="Pfam" id="PF16059">
    <property type="entry name" value="MGA_dom"/>
    <property type="match status" value="1"/>
</dbReference>
<feature type="compositionally biased region" description="Basic and acidic residues" evidence="1">
    <location>
        <begin position="2753"/>
        <end position="2766"/>
    </location>
</feature>
<keyword evidence="4" id="KW-1185">Reference proteome</keyword>
<feature type="region of interest" description="Disordered" evidence="1">
    <location>
        <begin position="571"/>
        <end position="590"/>
    </location>
</feature>
<feature type="region of interest" description="Disordered" evidence="1">
    <location>
        <begin position="2543"/>
        <end position="2570"/>
    </location>
</feature>
<feature type="compositionally biased region" description="Acidic residues" evidence="1">
    <location>
        <begin position="358"/>
        <end position="389"/>
    </location>
</feature>
<feature type="compositionally biased region" description="Low complexity" evidence="1">
    <location>
        <begin position="2553"/>
        <end position="2570"/>
    </location>
</feature>
<feature type="region of interest" description="Disordered" evidence="1">
    <location>
        <begin position="1365"/>
        <end position="1432"/>
    </location>
</feature>
<organism evidence="3 4">
    <name type="scientific">Owenia fusiformis</name>
    <name type="common">Polychaete worm</name>
    <dbReference type="NCBI Taxonomy" id="6347"/>
    <lineage>
        <taxon>Eukaryota</taxon>
        <taxon>Metazoa</taxon>
        <taxon>Spiralia</taxon>
        <taxon>Lophotrochozoa</taxon>
        <taxon>Annelida</taxon>
        <taxon>Polychaeta</taxon>
        <taxon>Sedentaria</taxon>
        <taxon>Canalipalpata</taxon>
        <taxon>Sabellida</taxon>
        <taxon>Oweniida</taxon>
        <taxon>Oweniidae</taxon>
        <taxon>Owenia</taxon>
    </lineage>
</organism>
<feature type="compositionally biased region" description="Polar residues" evidence="1">
    <location>
        <begin position="2584"/>
        <end position="2593"/>
    </location>
</feature>
<dbReference type="EMBL" id="CAIIXF020000002">
    <property type="protein sequence ID" value="CAH1778062.1"/>
    <property type="molecule type" value="Genomic_DNA"/>
</dbReference>
<feature type="region of interest" description="Disordered" evidence="1">
    <location>
        <begin position="1141"/>
        <end position="1168"/>
    </location>
</feature>
<protein>
    <recommendedName>
        <fullName evidence="2">MGA conserved domain-containing protein</fullName>
    </recommendedName>
</protein>
<feature type="compositionally biased region" description="Polar residues" evidence="1">
    <location>
        <begin position="2800"/>
        <end position="2812"/>
    </location>
</feature>
<accession>A0A8S4NC16</accession>
<feature type="region of interest" description="Disordered" evidence="1">
    <location>
        <begin position="2641"/>
        <end position="2666"/>
    </location>
</feature>
<comment type="caution">
    <text evidence="3">The sequence shown here is derived from an EMBL/GenBank/DDBJ whole genome shotgun (WGS) entry which is preliminary data.</text>
</comment>
<dbReference type="OrthoDB" id="6119313at2759"/>
<feature type="compositionally biased region" description="Polar residues" evidence="1">
    <location>
        <begin position="2650"/>
        <end position="2664"/>
    </location>
</feature>
<feature type="region of interest" description="Disordered" evidence="1">
    <location>
        <begin position="344"/>
        <end position="439"/>
    </location>
</feature>
<feature type="region of interest" description="Disordered" evidence="1">
    <location>
        <begin position="2800"/>
        <end position="2831"/>
    </location>
</feature>
<evidence type="ECO:0000259" key="2">
    <source>
        <dbReference type="Pfam" id="PF16059"/>
    </source>
</evidence>
<feature type="compositionally biased region" description="Polar residues" evidence="1">
    <location>
        <begin position="344"/>
        <end position="356"/>
    </location>
</feature>
<feature type="region of interest" description="Disordered" evidence="1">
    <location>
        <begin position="1943"/>
        <end position="1970"/>
    </location>
</feature>
<name>A0A8S4NC16_OWEFU</name>
<feature type="region of interest" description="Disordered" evidence="1">
    <location>
        <begin position="2747"/>
        <end position="2766"/>
    </location>
</feature>
<feature type="compositionally biased region" description="Low complexity" evidence="1">
    <location>
        <begin position="1149"/>
        <end position="1162"/>
    </location>
</feature>
<dbReference type="InterPro" id="IPR032060">
    <property type="entry name" value="MGA_dom"/>
</dbReference>
<sequence>MKSNDTSIESNATSMESNVTCMESNTTSMKSNDTSIECNATSMESNATSMESNDTSIESNAITMESNATCMESYVICMESNVTSLESDETSMKSNDLNLHGDRPKANIQLDTINGFDYEQQSSPDEKHTSEKLKDECEVTCSEDIPIKETNASPKSLEKEFTDLKDGKHKMLHVQDTIMNTESTSKNLTKDSSIESKLNEVSSQYSSCQNITNVLKSNEQNPVDEQKLIKSNNECMTEPSNRIDSIRKDSTKVDISILTETNNVSNQAPCTKYPGHQNKIQDKVKENELNPGVELKSVNSADDCKNETIVQKDFDKPERAPVAYTLSDLIAKVSERTDASQVVSLNESLNSMNSTPDSENESSEIDSDEASSNEDDTDDTSDEDVDGSDEIGHPTDRGNTPVESEETESLEAQQQSTVECMDDLTNVPGSRNDKELNSKSLLETCAKPSLISESASMNKKIKETIKSLSEDSKDSFKLTCDEEMPQEFSNDTVDLVNDDKKAEEQDEKAHTTKHNEITNEVSECSGDENKEAEKMKGDDVDIDIKISEAKIENASDKKSGNTTSNEYLVKIKTDKSEPTKNQSIPHSYDKTSARSEDIIITELQPNMIDVIKTVCVEKKKDHLIGEMQTHSKTIGNYIEGLEGAPVYLNKYQSPHSQFEKPAKSGSIFMSSELDNYLESDGNRNVNTCLPLGDFDIVFKKPKIPEQYRARKDTEDQNEESLIETLADKDEIDGLRFLSFESEDLILKYSDEKNKAKAKFDKIIEQSKKQRKFQFGISQNPSKYLRRVSNRRSKVTSALNSPLQSPSKLNADVDSKGSDALFDKELFTSLHWKSKAGIAKKLSNEEMKRIGLKFVKRRKRNPKYTHRPSKKRVATFDAVGNRRRLGRPKKKPVLTEDLNQEVMVTKVLESPCNYITEQDAVSALITLKVPPLSEYHAKKPRNLTTGKNLERPYSANFELPPEFPVKKPRNLTGKKLGRPFAKDRKKTISPCKKPGCRYGCICHLCEANTSKQPLKSHTEPLCDKEYCKLGCICASIGAAKPKHASTECRKPGCMFGCTCPETPQVPEVAIPSTTSTLPAKDNTRPLRRGKRWKKPNFNYGVGKEDFVWMDDNDDIDFDSLATYLTVQEKEIAKGIKKAEEESKLAEMGNSTIPASSSPPATSTEPGNVVIDIDKPTDTIHFTERHMENSTKSQSLTDDNFKHNDTLDDESKIVKPFKVGRKIYPLVKRAHGKRDKTYTHLKKSMGSLIQAQAALFAKKAKINQSRSKVSSHVGKNIRKNVKSKISLPSHDKVINQVGSDGITRKYIHTIRTSNIDLDDSDVTLTNLNASCARTTVYVYAKKRHSCTCQNRSSFHACTSQNILPPKIIPQVPKTDSDIEDVTPEEPTASPAMKKDITSSRSRRKTNLKPRVDISDTTTTGSTTLPVKESSQRQQRFEMKAASIGLNANDTEASVNASNSNVTSVKSVMSESTTTSDSPEASKPVIISDLPSNSISTTKITVASPNVIDISALENSTTNTDLTNKFRCQMVLLQRCKMPSIYTDVANPKKNVDMNVPHLLEIHSNCNWEGNRHEILNFLSEAADRCHPYPKLNSTKVGKYIIEIMNKWHSPTPVPPHLKSRLPKELYAIRIKITLLDKTELAGLSSQAKVNLSKVGVAALRTQSKVDPSKVGVAALRTQSKVDPSKVGVAALRTQSKIDPSKIWTKVNQCRVTSKFIVTSKFNQQSSPSNNTQFPKNHETESQRFGQIQGIKKAQTALEIIKQRRAYGNDASLILPKPTEIGKKRNIVLGDNDEPAKRKQVDKNNIGITSQQNTETLKMDDSNISKHGNIAKPDENNENGNDLECRDESISMYDWKLVSDDEQTFTNSSSRTKSTQKQEISMNANTAKIQFLDAKTVTIANSKVTHNLEIKPQNGNNDDTDVKHDIEYNEPKIKFTIVGETITEIEPNSASPRLQNSVKHSQSELDESSVDTESYTPKTTTICGLKKLGQNLPNVATKSVQTRTKQNVTIGQKTWKPAWMPNKTDLRSSNKSKTTFGQYVEVERKRQKSGVSYLYKGKVKVDIGTSTDTTLCWIPVKADGKMDSSRRLTPDLPRVFAPKPADLMASESMLDDDEDDDYDDVENELLPYPVITEEEHEEAVPYIDKVIKQFKKLYELLKSQSEQKHTNTDSENLSLLLNRQSVYRSLATVISKIGNKADPLLKSPSNPQESKEKQLNDDKLSQYKTALQMVYLQREVMKVVPKFKEQFPVDFKNVFDFLTKTSVQENANILSTVESLPSIGKIHTNKGHTASVKKFVTQTFPDTAVSTPIHSDASLGSKRKDKITLRVISSEDDISNSKSSIHKPGVATTGGATTQAGVPQKLLLAAGKSLPLLSTGVSGSSIPCPTSASGPVQYLTLTPVTLNISNLQLRPAVPIQASTSNHRGGVNLGAQTQITSSNPMTKTINTTPVSGNPAPITFTNPTKQYIIPFQPRNLSGPIQMLRPTTLKPFAGPLQLIAPVNPNQIPPSNPNQKVLTLNEPWQVPHTPINTPTTLSIPIPLVRLANQSPSSSSEAVKSLTSTSPSTPSQPIQMPSNMVNHKQLDSIETQNPTIHPQSPKSEEPNPIDQNPRDPNQLQKNIGLSVQPSNIKSTEPLQLPIVQLETRKHTGSPVDHPTTQRSTTPIQNPVTKASLPNKDTVLTYVANPLGKKLRPNSSGQCTESAILPAETIDEKPCYVIVPKDGIVSLPSGVRLKGKKPENLTLINFKDKTYRQANKGNDVERDTNEDPNKDLNKQLEMLREKEKMLIQKLPSNWHRNLMKQYSTDTNVGQESNFDETQASKRKNSDGAPSSKRLKSYTSAATDNVITLDDDKEPAGIILKSDQDKDAVATKIPVPVAPTPDNELCKDAIPNQEKRFNESEASQEKELGHKPLEGNFKLQGESHVENQAYEDEKNETCMEIVPSQDELCVENEPCMETEPSHDEPCMENKSFVGKEVCQGKSCVED</sequence>
<gene>
    <name evidence="3" type="ORF">OFUS_LOCUS5033</name>
</gene>
<feature type="region of interest" description="Disordered" evidence="1">
    <location>
        <begin position="1818"/>
        <end position="1837"/>
    </location>
</feature>
<reference evidence="3" key="1">
    <citation type="submission" date="2022-03" db="EMBL/GenBank/DDBJ databases">
        <authorList>
            <person name="Martin C."/>
        </authorList>
    </citation>
    <scope>NUCLEOTIDE SEQUENCE</scope>
</reference>
<feature type="compositionally biased region" description="Polar residues" evidence="1">
    <location>
        <begin position="1943"/>
        <end position="1957"/>
    </location>
</feature>
<feature type="region of interest" description="Disordered" evidence="1">
    <location>
        <begin position="2584"/>
        <end position="2613"/>
    </location>
</feature>
<feature type="compositionally biased region" description="Basic and acidic residues" evidence="1">
    <location>
        <begin position="2206"/>
        <end position="2215"/>
    </location>
</feature>
<evidence type="ECO:0000256" key="1">
    <source>
        <dbReference type="SAM" id="MobiDB-lite"/>
    </source>
</evidence>
<evidence type="ECO:0000313" key="3">
    <source>
        <dbReference type="EMBL" id="CAH1778062.1"/>
    </source>
</evidence>
<feature type="non-terminal residue" evidence="3">
    <location>
        <position position="1"/>
    </location>
</feature>
<evidence type="ECO:0000313" key="4">
    <source>
        <dbReference type="Proteomes" id="UP000749559"/>
    </source>
</evidence>
<feature type="region of interest" description="Disordered" evidence="1">
    <location>
        <begin position="2194"/>
        <end position="2215"/>
    </location>
</feature>
<proteinExistence type="predicted"/>